<name>A0AAD5MVU5_PARTN</name>
<reference evidence="1" key="1">
    <citation type="submission" date="2021-06" db="EMBL/GenBank/DDBJ databases">
        <title>Parelaphostrongylus tenuis whole genome reference sequence.</title>
        <authorList>
            <person name="Garwood T.J."/>
            <person name="Larsen P.A."/>
            <person name="Fountain-Jones N.M."/>
            <person name="Garbe J.R."/>
            <person name="Macchietto M.G."/>
            <person name="Kania S.A."/>
            <person name="Gerhold R.W."/>
            <person name="Richards J.E."/>
            <person name="Wolf T.M."/>
        </authorList>
    </citation>
    <scope>NUCLEOTIDE SEQUENCE</scope>
    <source>
        <strain evidence="1">MNPRO001-30</strain>
        <tissue evidence="1">Meninges</tissue>
    </source>
</reference>
<proteinExistence type="predicted"/>
<protein>
    <submittedName>
        <fullName evidence="1">Uncharacterized protein</fullName>
    </submittedName>
</protein>
<dbReference type="AlphaFoldDB" id="A0AAD5MVU5"/>
<accession>A0AAD5MVU5</accession>
<dbReference type="EMBL" id="JAHQIW010005292">
    <property type="protein sequence ID" value="KAJ1365525.1"/>
    <property type="molecule type" value="Genomic_DNA"/>
</dbReference>
<comment type="caution">
    <text evidence="1">The sequence shown here is derived from an EMBL/GenBank/DDBJ whole genome shotgun (WGS) entry which is preliminary data.</text>
</comment>
<dbReference type="Proteomes" id="UP001196413">
    <property type="component" value="Unassembled WGS sequence"/>
</dbReference>
<evidence type="ECO:0000313" key="1">
    <source>
        <dbReference type="EMBL" id="KAJ1365525.1"/>
    </source>
</evidence>
<keyword evidence="2" id="KW-1185">Reference proteome</keyword>
<organism evidence="1 2">
    <name type="scientific">Parelaphostrongylus tenuis</name>
    <name type="common">Meningeal worm</name>
    <dbReference type="NCBI Taxonomy" id="148309"/>
    <lineage>
        <taxon>Eukaryota</taxon>
        <taxon>Metazoa</taxon>
        <taxon>Ecdysozoa</taxon>
        <taxon>Nematoda</taxon>
        <taxon>Chromadorea</taxon>
        <taxon>Rhabditida</taxon>
        <taxon>Rhabditina</taxon>
        <taxon>Rhabditomorpha</taxon>
        <taxon>Strongyloidea</taxon>
        <taxon>Metastrongylidae</taxon>
        <taxon>Parelaphostrongylus</taxon>
    </lineage>
</organism>
<gene>
    <name evidence="1" type="ORF">KIN20_025886</name>
</gene>
<sequence>MAEKSTSDKDLQILRGERIHMRMRKLHEQHNDKSMVSGRSELVKLLRLMEPEVNSV</sequence>
<evidence type="ECO:0000313" key="2">
    <source>
        <dbReference type="Proteomes" id="UP001196413"/>
    </source>
</evidence>